<evidence type="ECO:0000256" key="7">
    <source>
        <dbReference type="PIRSR" id="PIRSR000138-2"/>
    </source>
</evidence>
<comment type="cofactor">
    <cofactor evidence="1">
        <name>FMN</name>
        <dbReference type="ChEBI" id="CHEBI:58210"/>
    </cofactor>
</comment>
<reference evidence="9 10" key="1">
    <citation type="journal article" date="2012" name="PLoS Pathog.">
        <title>Diverse lifestyles and strategies of plant pathogenesis encoded in the genomes of eighteen Dothideomycetes fungi.</title>
        <authorList>
            <person name="Ohm R.A."/>
            <person name="Feau N."/>
            <person name="Henrissat B."/>
            <person name="Schoch C.L."/>
            <person name="Horwitz B.A."/>
            <person name="Barry K.W."/>
            <person name="Condon B.J."/>
            <person name="Copeland A.C."/>
            <person name="Dhillon B."/>
            <person name="Glaser F."/>
            <person name="Hesse C.N."/>
            <person name="Kosti I."/>
            <person name="LaButti K."/>
            <person name="Lindquist E.A."/>
            <person name="Lucas S."/>
            <person name="Salamov A.A."/>
            <person name="Bradshaw R.E."/>
            <person name="Ciuffetti L."/>
            <person name="Hamelin R.C."/>
            <person name="Kema G.H.J."/>
            <person name="Lawrence C."/>
            <person name="Scott J.A."/>
            <person name="Spatafora J.W."/>
            <person name="Turgeon B.G."/>
            <person name="de Wit P.J.G.M."/>
            <person name="Zhong S."/>
            <person name="Goodwin S.B."/>
            <person name="Grigoriev I.V."/>
        </authorList>
    </citation>
    <scope>NUCLEOTIDE SEQUENCE [LARGE SCALE GENOMIC DNA]</scope>
    <source>
        <strain evidence="10">28A</strain>
    </source>
</reference>
<dbReference type="InterPro" id="IPR037396">
    <property type="entry name" value="FMN_HAD"/>
</dbReference>
<accession>R0JUH1</accession>
<dbReference type="RefSeq" id="XP_008031216.1">
    <property type="nucleotide sequence ID" value="XM_008033025.1"/>
</dbReference>
<dbReference type="InterPro" id="IPR013785">
    <property type="entry name" value="Aldolase_TIM"/>
</dbReference>
<feature type="binding site" evidence="7">
    <location>
        <begin position="316"/>
        <end position="317"/>
    </location>
    <ligand>
        <name>FMN</name>
        <dbReference type="ChEBI" id="CHEBI:58210"/>
    </ligand>
</feature>
<feature type="binding site" evidence="7">
    <location>
        <position position="262"/>
    </location>
    <ligand>
        <name>glyoxylate</name>
        <dbReference type="ChEBI" id="CHEBI:36655"/>
    </ligand>
</feature>
<dbReference type="PIRSF" id="PIRSF000138">
    <property type="entry name" value="Al-hdrx_acd_dh"/>
    <property type="match status" value="1"/>
</dbReference>
<evidence type="ECO:0000256" key="6">
    <source>
        <dbReference type="PIRSR" id="PIRSR000138-1"/>
    </source>
</evidence>
<gene>
    <name evidence="9" type="ORF">SETTUDRAFT_24637</name>
</gene>
<evidence type="ECO:0000256" key="4">
    <source>
        <dbReference type="ARBA" id="ARBA00073420"/>
    </source>
</evidence>
<dbReference type="Proteomes" id="UP000016935">
    <property type="component" value="Unassembled WGS sequence"/>
</dbReference>
<dbReference type="STRING" id="671987.R0JUH1"/>
<dbReference type="PROSITE" id="PS51349">
    <property type="entry name" value="FMN_HYDROXY_ACID_DH_2"/>
    <property type="match status" value="1"/>
</dbReference>
<evidence type="ECO:0000259" key="8">
    <source>
        <dbReference type="PROSITE" id="PS51349"/>
    </source>
</evidence>
<feature type="binding site" evidence="7">
    <location>
        <position position="174"/>
    </location>
    <ligand>
        <name>glyoxylate</name>
        <dbReference type="ChEBI" id="CHEBI:36655"/>
    </ligand>
</feature>
<feature type="binding site" evidence="7">
    <location>
        <begin position="293"/>
        <end position="297"/>
    </location>
    <ligand>
        <name>FMN</name>
        <dbReference type="ChEBI" id="CHEBI:58210"/>
    </ligand>
</feature>
<dbReference type="Gene3D" id="3.20.20.70">
    <property type="entry name" value="Aldolase class I"/>
    <property type="match status" value="1"/>
</dbReference>
<dbReference type="eggNOG" id="KOG0538">
    <property type="taxonomic scope" value="Eukaryota"/>
</dbReference>
<dbReference type="PROSITE" id="PS00557">
    <property type="entry name" value="FMN_HYDROXY_ACID_DH_1"/>
    <property type="match status" value="1"/>
</dbReference>
<keyword evidence="2" id="KW-0560">Oxidoreductase</keyword>
<feature type="binding site" evidence="7">
    <location>
        <position position="238"/>
    </location>
    <ligand>
        <name>FMN</name>
        <dbReference type="ChEBI" id="CHEBI:58210"/>
    </ligand>
</feature>
<keyword evidence="10" id="KW-1185">Reference proteome</keyword>
<feature type="active site" description="Proton acceptor" evidence="6">
    <location>
        <position position="262"/>
    </location>
</feature>
<reference evidence="9 10" key="2">
    <citation type="journal article" date="2013" name="PLoS Genet.">
        <title>Comparative genome structure, secondary metabolite, and effector coding capacity across Cochliobolus pathogens.</title>
        <authorList>
            <person name="Condon B.J."/>
            <person name="Leng Y."/>
            <person name="Wu D."/>
            <person name="Bushley K.E."/>
            <person name="Ohm R.A."/>
            <person name="Otillar R."/>
            <person name="Martin J."/>
            <person name="Schackwitz W."/>
            <person name="Grimwood J."/>
            <person name="MohdZainudin N."/>
            <person name="Xue C."/>
            <person name="Wang R."/>
            <person name="Manning V.A."/>
            <person name="Dhillon B."/>
            <person name="Tu Z.J."/>
            <person name="Steffenson B.J."/>
            <person name="Salamov A."/>
            <person name="Sun H."/>
            <person name="Lowry S."/>
            <person name="LaButti K."/>
            <person name="Han J."/>
            <person name="Copeland A."/>
            <person name="Lindquist E."/>
            <person name="Barry K."/>
            <person name="Schmutz J."/>
            <person name="Baker S.E."/>
            <person name="Ciuffetti L.M."/>
            <person name="Grigoriev I.V."/>
            <person name="Zhong S."/>
            <person name="Turgeon B.G."/>
        </authorList>
    </citation>
    <scope>NUCLEOTIDE SEQUENCE [LARGE SCALE GENOMIC DNA]</scope>
    <source>
        <strain evidence="10">28A</strain>
    </source>
</reference>
<dbReference type="PANTHER" id="PTHR10578">
    <property type="entry name" value="S -2-HYDROXY-ACID OXIDASE-RELATED"/>
    <property type="match status" value="1"/>
</dbReference>
<evidence type="ECO:0000256" key="1">
    <source>
        <dbReference type="ARBA" id="ARBA00001917"/>
    </source>
</evidence>
<evidence type="ECO:0000313" key="10">
    <source>
        <dbReference type="Proteomes" id="UP000016935"/>
    </source>
</evidence>
<feature type="binding site" evidence="7">
    <location>
        <position position="265"/>
    </location>
    <ligand>
        <name>glyoxylate</name>
        <dbReference type="ChEBI" id="CHEBI:36655"/>
    </ligand>
</feature>
<dbReference type="InterPro" id="IPR012133">
    <property type="entry name" value="Alpha-hydoxy_acid_DH_FMN"/>
</dbReference>
<proteinExistence type="inferred from homology"/>
<dbReference type="OrthoDB" id="1925334at2759"/>
<dbReference type="GO" id="GO:0016491">
    <property type="term" value="F:oxidoreductase activity"/>
    <property type="evidence" value="ECO:0007669"/>
    <property type="project" value="UniProtKB-KW"/>
</dbReference>
<feature type="domain" description="FMN hydroxy acid dehydrogenase" evidence="8">
    <location>
        <begin position="7"/>
        <end position="367"/>
    </location>
</feature>
<organism evidence="9 10">
    <name type="scientific">Exserohilum turcicum (strain 28A)</name>
    <name type="common">Northern leaf blight fungus</name>
    <name type="synonym">Setosphaeria turcica</name>
    <dbReference type="NCBI Taxonomy" id="671987"/>
    <lineage>
        <taxon>Eukaryota</taxon>
        <taxon>Fungi</taxon>
        <taxon>Dikarya</taxon>
        <taxon>Ascomycota</taxon>
        <taxon>Pezizomycotina</taxon>
        <taxon>Dothideomycetes</taxon>
        <taxon>Pleosporomycetidae</taxon>
        <taxon>Pleosporales</taxon>
        <taxon>Pleosporineae</taxon>
        <taxon>Pleosporaceae</taxon>
        <taxon>Exserohilum</taxon>
    </lineage>
</organism>
<evidence type="ECO:0000256" key="2">
    <source>
        <dbReference type="ARBA" id="ARBA00023002"/>
    </source>
</evidence>
<feature type="binding site" evidence="7">
    <location>
        <position position="137"/>
    </location>
    <ligand>
        <name>FMN</name>
        <dbReference type="ChEBI" id="CHEBI:58210"/>
    </ligand>
</feature>
<name>R0JUH1_EXST2</name>
<keyword evidence="7" id="KW-0285">Flavoprotein</keyword>
<dbReference type="PANTHER" id="PTHR10578:SF149">
    <property type="entry name" value="2-HYDROXYACID OXIDASE 2"/>
    <property type="match status" value="1"/>
</dbReference>
<dbReference type="CDD" id="cd02809">
    <property type="entry name" value="alpha_hydroxyacid_oxid_FMN"/>
    <property type="match status" value="1"/>
</dbReference>
<dbReference type="Pfam" id="PF01070">
    <property type="entry name" value="FMN_dh"/>
    <property type="match status" value="1"/>
</dbReference>
<dbReference type="SUPFAM" id="SSF51395">
    <property type="entry name" value="FMN-linked oxidoreductases"/>
    <property type="match status" value="1"/>
</dbReference>
<dbReference type="InterPro" id="IPR008259">
    <property type="entry name" value="FMN_hydac_DH_AS"/>
</dbReference>
<dbReference type="EMBL" id="KB908877">
    <property type="protein sequence ID" value="EOA81134.1"/>
    <property type="molecule type" value="Genomic_DNA"/>
</dbReference>
<sequence>MANRAPNLDPLVFSIQDLEKEGTRRLSQGYRDFYNGGAMDMITLRDNVSAYDRYKIQPRILRNVSNLDSTAEIFGYRASFPCALSPTTMHCLAHPDGELATSRAAAKAGIAMALSSYSNMALENVIAQGTGNPYMIQMCILRDRSRTLQLLERAENAGYKALFLSVDVPVLGRRLGEMRTDFYLPKHLSFPNILSSGDGDFGDDETKRNGPTAFDDTLEWEEVIPWLRKHSNMQIWLKGVLSPEEVEQAVVAGVDGVIISNHGGRQLDGVPATLDALRSCAPIARGRIQIAVDGGIRRGSDIFKAIALGAQCCLLGRIAIWGLAYKGQAGVELGIRILYDEFRSTMALAGCRSVKEISTDHLSVLEGNGILAKL</sequence>
<evidence type="ECO:0000256" key="5">
    <source>
        <dbReference type="ARBA" id="ARBA00083297"/>
    </source>
</evidence>
<evidence type="ECO:0000313" key="9">
    <source>
        <dbReference type="EMBL" id="EOA81134.1"/>
    </source>
</evidence>
<dbReference type="AlphaFoldDB" id="R0JUH1"/>
<dbReference type="FunFam" id="3.20.20.70:FF:000056">
    <property type="entry name" value="hydroxyacid oxidase 2"/>
    <property type="match status" value="1"/>
</dbReference>
<comment type="similarity">
    <text evidence="3">Belongs to the FMN-dependent alpha-hydroxy acid dehydrogenase family.</text>
</comment>
<dbReference type="InterPro" id="IPR000262">
    <property type="entry name" value="FMN-dep_DH"/>
</dbReference>
<protein>
    <recommendedName>
        <fullName evidence="4">Oxidase FUB9</fullName>
    </recommendedName>
    <alternativeName>
        <fullName evidence="5">Fusaric acid biosynthesis protein 9</fullName>
    </alternativeName>
</protein>
<feature type="binding site" evidence="7">
    <location>
        <position position="115"/>
    </location>
    <ligand>
        <name>FMN</name>
        <dbReference type="ChEBI" id="CHEBI:58210"/>
    </ligand>
</feature>
<dbReference type="GeneID" id="19402814"/>
<evidence type="ECO:0000256" key="3">
    <source>
        <dbReference type="ARBA" id="ARBA00024042"/>
    </source>
</evidence>
<dbReference type="HOGENOM" id="CLU_020639_6_1_1"/>
<keyword evidence="7" id="KW-0288">FMN</keyword>
<dbReference type="GO" id="GO:0010181">
    <property type="term" value="F:FMN binding"/>
    <property type="evidence" value="ECO:0007669"/>
    <property type="project" value="InterPro"/>
</dbReference>
<dbReference type="GO" id="GO:0005737">
    <property type="term" value="C:cytoplasm"/>
    <property type="evidence" value="ECO:0007669"/>
    <property type="project" value="UniProtKB-ARBA"/>
</dbReference>
<feature type="binding site" evidence="7">
    <location>
        <position position="260"/>
    </location>
    <ligand>
        <name>glyoxylate</name>
        <dbReference type="ChEBI" id="CHEBI:36655"/>
    </ligand>
</feature>